<organism evidence="2 3">
    <name type="scientific">Agaribacter marinus</name>
    <dbReference type="NCBI Taxonomy" id="1431249"/>
    <lineage>
        <taxon>Bacteria</taxon>
        <taxon>Pseudomonadati</taxon>
        <taxon>Pseudomonadota</taxon>
        <taxon>Gammaproteobacteria</taxon>
        <taxon>Alteromonadales</taxon>
        <taxon>Alteromonadaceae</taxon>
        <taxon>Agaribacter</taxon>
    </lineage>
</organism>
<name>A0AA37SWJ1_9ALTE</name>
<accession>A0AA37SWJ1</accession>
<dbReference type="EMBL" id="BSOT01000005">
    <property type="protein sequence ID" value="GLR71008.1"/>
    <property type="molecule type" value="Genomic_DNA"/>
</dbReference>
<dbReference type="AlphaFoldDB" id="A0AA37SWJ1"/>
<keyword evidence="3" id="KW-1185">Reference proteome</keyword>
<sequence length="401" mass="42960">MKTLSSLSLTTLFTATMLSSLTFAQEADTDDDVRPSPPSIGADVPVTYFGPPPSTVEPELIGPVQLLRSGELDEDAGTITLPLYEGRLKETGESIWYIITDTTDADVAKALGVNHAAKLAFADNIRAVRIAETSFDGTLEFHWGSVDFSPERIVTPGNAENPDDNPFPPAAFQPGAVGDELYSPLVKIITAGDHIYNAPMVAYNVSAEQLDYCDTTPDYSLVHDQVVNICPEEGTVTMRLTPGFSFAKPVLYLTTDANNELPAALEGAIFAPGLRDVAVGSDDSLFSAVERIFGFTNGPTNHVDGQINPQRQGFFSALSGEGAPLNVLGGIPTVATDYSPLWDLNLGEWTQDAVDRGYVSRLTEEFQILGLVERGLITGPGGSLYGSTGNIINCPIVHRFL</sequence>
<protein>
    <submittedName>
        <fullName evidence="2">Uncharacterized protein</fullName>
    </submittedName>
</protein>
<comment type="caution">
    <text evidence="2">The sequence shown here is derived from an EMBL/GenBank/DDBJ whole genome shotgun (WGS) entry which is preliminary data.</text>
</comment>
<reference evidence="2" key="2">
    <citation type="submission" date="2023-01" db="EMBL/GenBank/DDBJ databases">
        <title>Draft genome sequence of Agaribacter marinus strain NBRC 110023.</title>
        <authorList>
            <person name="Sun Q."/>
            <person name="Mori K."/>
        </authorList>
    </citation>
    <scope>NUCLEOTIDE SEQUENCE</scope>
    <source>
        <strain evidence="2">NBRC 110023</strain>
    </source>
</reference>
<keyword evidence="1" id="KW-0732">Signal</keyword>
<evidence type="ECO:0000256" key="1">
    <source>
        <dbReference type="SAM" id="SignalP"/>
    </source>
</evidence>
<evidence type="ECO:0000313" key="2">
    <source>
        <dbReference type="EMBL" id="GLR71008.1"/>
    </source>
</evidence>
<feature type="signal peptide" evidence="1">
    <location>
        <begin position="1"/>
        <end position="24"/>
    </location>
</feature>
<reference evidence="2" key="1">
    <citation type="journal article" date="2014" name="Int. J. Syst. Evol. Microbiol.">
        <title>Complete genome sequence of Corynebacterium casei LMG S-19264T (=DSM 44701T), isolated from a smear-ripened cheese.</title>
        <authorList>
            <consortium name="US DOE Joint Genome Institute (JGI-PGF)"/>
            <person name="Walter F."/>
            <person name="Albersmeier A."/>
            <person name="Kalinowski J."/>
            <person name="Ruckert C."/>
        </authorList>
    </citation>
    <scope>NUCLEOTIDE SEQUENCE</scope>
    <source>
        <strain evidence="2">NBRC 110023</strain>
    </source>
</reference>
<dbReference type="RefSeq" id="WP_284217298.1">
    <property type="nucleotide sequence ID" value="NZ_BSOT01000005.1"/>
</dbReference>
<dbReference type="Proteomes" id="UP001156601">
    <property type="component" value="Unassembled WGS sequence"/>
</dbReference>
<feature type="chain" id="PRO_5041450225" evidence="1">
    <location>
        <begin position="25"/>
        <end position="401"/>
    </location>
</feature>
<gene>
    <name evidence="2" type="ORF">GCM10007852_19160</name>
</gene>
<proteinExistence type="predicted"/>
<evidence type="ECO:0000313" key="3">
    <source>
        <dbReference type="Proteomes" id="UP001156601"/>
    </source>
</evidence>